<dbReference type="Proteomes" id="UP000283644">
    <property type="component" value="Unassembled WGS sequence"/>
</dbReference>
<accession>A0A417Y792</accession>
<dbReference type="AlphaFoldDB" id="A0A417Y792"/>
<keyword evidence="3" id="KW-1185">Reference proteome</keyword>
<proteinExistence type="predicted"/>
<feature type="region of interest" description="Disordered" evidence="1">
    <location>
        <begin position="26"/>
        <end position="49"/>
    </location>
</feature>
<reference evidence="2 3" key="1">
    <citation type="submission" date="2018-09" db="EMBL/GenBank/DDBJ databases">
        <title>Genome sequencing of Nocardioides immobilis CCTCC AB 2017083 for comparison to Nocardioides silvaticus.</title>
        <authorList>
            <person name="Li C."/>
            <person name="Wang G."/>
        </authorList>
    </citation>
    <scope>NUCLEOTIDE SEQUENCE [LARGE SCALE GENOMIC DNA]</scope>
    <source>
        <strain evidence="2 3">CCTCC AB 2017083</strain>
    </source>
</reference>
<evidence type="ECO:0000256" key="1">
    <source>
        <dbReference type="SAM" id="MobiDB-lite"/>
    </source>
</evidence>
<comment type="caution">
    <text evidence="2">The sequence shown here is derived from an EMBL/GenBank/DDBJ whole genome shotgun (WGS) entry which is preliminary data.</text>
</comment>
<sequence length="123" mass="13715">MRVVMALPRVPAYTISVVEDRFAKPRSRALDTPGRGCGQPTTSTHWPLEPIPKRVNEKCCIQRDASLLRFRFRVAASGDRRTVRVHQPASSRSTVDMTARPEATSITGIGSASQEHEQEEQKT</sequence>
<feature type="compositionally biased region" description="Basic and acidic residues" evidence="1">
    <location>
        <begin position="114"/>
        <end position="123"/>
    </location>
</feature>
<feature type="region of interest" description="Disordered" evidence="1">
    <location>
        <begin position="79"/>
        <end position="123"/>
    </location>
</feature>
<gene>
    <name evidence="2" type="ORF">D0Z08_05235</name>
</gene>
<dbReference type="EMBL" id="QXGH01000010">
    <property type="protein sequence ID" value="RHW28371.1"/>
    <property type="molecule type" value="Genomic_DNA"/>
</dbReference>
<feature type="compositionally biased region" description="Polar residues" evidence="1">
    <location>
        <begin position="104"/>
        <end position="113"/>
    </location>
</feature>
<name>A0A417Y792_9ACTN</name>
<protein>
    <submittedName>
        <fullName evidence="2">Uncharacterized protein</fullName>
    </submittedName>
</protein>
<evidence type="ECO:0000313" key="3">
    <source>
        <dbReference type="Proteomes" id="UP000283644"/>
    </source>
</evidence>
<organism evidence="2 3">
    <name type="scientific">Nocardioides immobilis</name>
    <dbReference type="NCBI Taxonomy" id="2049295"/>
    <lineage>
        <taxon>Bacteria</taxon>
        <taxon>Bacillati</taxon>
        <taxon>Actinomycetota</taxon>
        <taxon>Actinomycetes</taxon>
        <taxon>Propionibacteriales</taxon>
        <taxon>Nocardioidaceae</taxon>
        <taxon>Nocardioides</taxon>
    </lineage>
</organism>
<evidence type="ECO:0000313" key="2">
    <source>
        <dbReference type="EMBL" id="RHW28371.1"/>
    </source>
</evidence>